<evidence type="ECO:0000313" key="2">
    <source>
        <dbReference type="WBParaSite" id="PSAMB.scaffold4385size14818.g24151.t1"/>
    </source>
</evidence>
<sequence length="143" mass="15393">MPGRRLRAPVCRAGDACLSPSRSAPPLPPPNPIYGNCISSVVRAVLMQVDQFSQLSMKTLADWPTDSAHEANQVRSESARLVDARKFTQRNYGPSRTVIGQLGRGSSAHGTLRLADALLRSISSPGKGAQMRRKANIGPAERC</sequence>
<dbReference type="Proteomes" id="UP000887566">
    <property type="component" value="Unplaced"/>
</dbReference>
<evidence type="ECO:0000313" key="1">
    <source>
        <dbReference type="Proteomes" id="UP000887566"/>
    </source>
</evidence>
<organism evidence="1 2">
    <name type="scientific">Plectus sambesii</name>
    <dbReference type="NCBI Taxonomy" id="2011161"/>
    <lineage>
        <taxon>Eukaryota</taxon>
        <taxon>Metazoa</taxon>
        <taxon>Ecdysozoa</taxon>
        <taxon>Nematoda</taxon>
        <taxon>Chromadorea</taxon>
        <taxon>Plectida</taxon>
        <taxon>Plectina</taxon>
        <taxon>Plectoidea</taxon>
        <taxon>Plectidae</taxon>
        <taxon>Plectus</taxon>
    </lineage>
</organism>
<name>A0A914WLG0_9BILA</name>
<keyword evidence="1" id="KW-1185">Reference proteome</keyword>
<proteinExistence type="predicted"/>
<reference evidence="2" key="1">
    <citation type="submission" date="2022-11" db="UniProtKB">
        <authorList>
            <consortium name="WormBaseParasite"/>
        </authorList>
    </citation>
    <scope>IDENTIFICATION</scope>
</reference>
<accession>A0A914WLG0</accession>
<dbReference type="WBParaSite" id="PSAMB.scaffold4385size14818.g24151.t1">
    <property type="protein sequence ID" value="PSAMB.scaffold4385size14818.g24151.t1"/>
    <property type="gene ID" value="PSAMB.scaffold4385size14818.g24151"/>
</dbReference>
<dbReference type="AlphaFoldDB" id="A0A914WLG0"/>
<protein>
    <submittedName>
        <fullName evidence="2">Uncharacterized protein</fullName>
    </submittedName>
</protein>